<evidence type="ECO:0000259" key="2">
    <source>
        <dbReference type="Pfam" id="PF25044"/>
    </source>
</evidence>
<feature type="transmembrane region" description="Helical" evidence="1">
    <location>
        <begin position="90"/>
        <end position="110"/>
    </location>
</feature>
<sequence>MFANLPSSSELETGCFGRRRGWKNIRWYEYLFLTISILAVIISDVLTIVRLLSAKQDDNDFAYGILLIVHSLFLLIFLFTGIFCQRIIDILTFLLCALLLTAYVVIHFFTRQKTSLPPASSTSWSSPQTTVANWSETSMFTATSYSFISSSTVASNKDQYNLRLISTLILNLRNINEYQTLDKIFLGVGVPLVFIWLCIAVLMVQLENRVLVGVFYVLSLLQPAHIGYIIYVAITDSKRPEKPSSANLVPLLSVLYVCVGINLVTHLLALVFGGLCAKNFGKGLKEKGL</sequence>
<name>A0A814J1G3_9BILA</name>
<dbReference type="Proteomes" id="UP000681722">
    <property type="component" value="Unassembled WGS sequence"/>
</dbReference>
<gene>
    <name evidence="3" type="ORF">GPM918_LOCUS15330</name>
    <name evidence="4" type="ORF">SRO942_LOCUS15325</name>
</gene>
<keyword evidence="1" id="KW-0812">Transmembrane</keyword>
<feature type="transmembrane region" description="Helical" evidence="1">
    <location>
        <begin position="211"/>
        <end position="234"/>
    </location>
</feature>
<evidence type="ECO:0000256" key="1">
    <source>
        <dbReference type="SAM" id="Phobius"/>
    </source>
</evidence>
<feature type="transmembrane region" description="Helical" evidence="1">
    <location>
        <begin position="61"/>
        <end position="83"/>
    </location>
</feature>
<proteinExistence type="predicted"/>
<feature type="domain" description="DUF7789" evidence="2">
    <location>
        <begin position="17"/>
        <end position="114"/>
    </location>
</feature>
<feature type="transmembrane region" description="Helical" evidence="1">
    <location>
        <begin position="184"/>
        <end position="204"/>
    </location>
</feature>
<keyword evidence="1" id="KW-1133">Transmembrane helix</keyword>
<organism evidence="3 5">
    <name type="scientific">Didymodactylos carnosus</name>
    <dbReference type="NCBI Taxonomy" id="1234261"/>
    <lineage>
        <taxon>Eukaryota</taxon>
        <taxon>Metazoa</taxon>
        <taxon>Spiralia</taxon>
        <taxon>Gnathifera</taxon>
        <taxon>Rotifera</taxon>
        <taxon>Eurotatoria</taxon>
        <taxon>Bdelloidea</taxon>
        <taxon>Philodinida</taxon>
        <taxon>Philodinidae</taxon>
        <taxon>Didymodactylos</taxon>
    </lineage>
</organism>
<dbReference type="Pfam" id="PF25044">
    <property type="entry name" value="DUF7789"/>
    <property type="match status" value="2"/>
</dbReference>
<dbReference type="EMBL" id="CAJNOQ010003837">
    <property type="protein sequence ID" value="CAF1032056.1"/>
    <property type="molecule type" value="Genomic_DNA"/>
</dbReference>
<dbReference type="PANTHER" id="PTHR39299:SF1">
    <property type="entry name" value="TRANSMEMBRANE PROTEIN"/>
    <property type="match status" value="1"/>
</dbReference>
<feature type="domain" description="DUF7789" evidence="2">
    <location>
        <begin position="166"/>
        <end position="264"/>
    </location>
</feature>
<dbReference type="InterPro" id="IPR056691">
    <property type="entry name" value="DUF7789"/>
</dbReference>
<dbReference type="Proteomes" id="UP000663829">
    <property type="component" value="Unassembled WGS sequence"/>
</dbReference>
<dbReference type="EMBL" id="CAJOBC010003836">
    <property type="protein sequence ID" value="CAF3802720.1"/>
    <property type="molecule type" value="Genomic_DNA"/>
</dbReference>
<feature type="transmembrane region" description="Helical" evidence="1">
    <location>
        <begin position="27"/>
        <end position="49"/>
    </location>
</feature>
<comment type="caution">
    <text evidence="3">The sequence shown here is derived from an EMBL/GenBank/DDBJ whole genome shotgun (WGS) entry which is preliminary data.</text>
</comment>
<feature type="transmembrane region" description="Helical" evidence="1">
    <location>
        <begin position="254"/>
        <end position="277"/>
    </location>
</feature>
<evidence type="ECO:0000313" key="4">
    <source>
        <dbReference type="EMBL" id="CAF3802720.1"/>
    </source>
</evidence>
<protein>
    <recommendedName>
        <fullName evidence="2">DUF7789 domain-containing protein</fullName>
    </recommendedName>
</protein>
<reference evidence="3" key="1">
    <citation type="submission" date="2021-02" db="EMBL/GenBank/DDBJ databases">
        <authorList>
            <person name="Nowell W R."/>
        </authorList>
    </citation>
    <scope>NUCLEOTIDE SEQUENCE</scope>
</reference>
<dbReference type="AlphaFoldDB" id="A0A814J1G3"/>
<dbReference type="PANTHER" id="PTHR39299">
    <property type="entry name" value="TRANSMEMBRANE PROTEIN"/>
    <property type="match status" value="1"/>
</dbReference>
<keyword evidence="1" id="KW-0472">Membrane</keyword>
<keyword evidence="5" id="KW-1185">Reference proteome</keyword>
<evidence type="ECO:0000313" key="3">
    <source>
        <dbReference type="EMBL" id="CAF1032056.1"/>
    </source>
</evidence>
<accession>A0A814J1G3</accession>
<evidence type="ECO:0000313" key="5">
    <source>
        <dbReference type="Proteomes" id="UP000663829"/>
    </source>
</evidence>
<dbReference type="OrthoDB" id="2448307at2759"/>